<dbReference type="Pfam" id="PF02082">
    <property type="entry name" value="Rrf2"/>
    <property type="match status" value="1"/>
</dbReference>
<accession>A0A927BX38</accession>
<evidence type="ECO:0000313" key="2">
    <source>
        <dbReference type="Proteomes" id="UP000621560"/>
    </source>
</evidence>
<keyword evidence="2" id="KW-1185">Reference proteome</keyword>
<sequence length="157" mass="16696">MSIADRRIDFGPPHFKIAVHTLAWLARSACTVSSSVLAAHVDTHPTFMRRMLQSLAGAGIVESKGGRDGGYRLRTGPSALTLGDIYAAVSNACTAAAADAQTPSSGQHLTAACAAAGQKLDEQLEAILHEAQQQTIRYLHTLTLEAVMTRMEQPDPD</sequence>
<dbReference type="Gene3D" id="1.10.10.10">
    <property type="entry name" value="Winged helix-like DNA-binding domain superfamily/Winged helix DNA-binding domain"/>
    <property type="match status" value="1"/>
</dbReference>
<dbReference type="PROSITE" id="PS51197">
    <property type="entry name" value="HTH_RRF2_2"/>
    <property type="match status" value="1"/>
</dbReference>
<dbReference type="PANTHER" id="PTHR33221">
    <property type="entry name" value="WINGED HELIX-TURN-HELIX TRANSCRIPTIONAL REGULATOR, RRF2 FAMILY"/>
    <property type="match status" value="1"/>
</dbReference>
<dbReference type="InterPro" id="IPR030489">
    <property type="entry name" value="TR_Rrf2-type_CS"/>
</dbReference>
<dbReference type="PANTHER" id="PTHR33221:SF15">
    <property type="entry name" value="HTH-TYPE TRANSCRIPTIONAL REGULATOR YWGB-RELATED"/>
    <property type="match status" value="1"/>
</dbReference>
<dbReference type="GO" id="GO:0003700">
    <property type="term" value="F:DNA-binding transcription factor activity"/>
    <property type="evidence" value="ECO:0007669"/>
    <property type="project" value="TreeGrafter"/>
</dbReference>
<dbReference type="PROSITE" id="PS01332">
    <property type="entry name" value="HTH_RRF2_1"/>
    <property type="match status" value="1"/>
</dbReference>
<evidence type="ECO:0000313" key="1">
    <source>
        <dbReference type="EMBL" id="MBD2847099.1"/>
    </source>
</evidence>
<proteinExistence type="predicted"/>
<dbReference type="InterPro" id="IPR036390">
    <property type="entry name" value="WH_DNA-bd_sf"/>
</dbReference>
<dbReference type="EMBL" id="JACXIZ010000032">
    <property type="protein sequence ID" value="MBD2847099.1"/>
    <property type="molecule type" value="Genomic_DNA"/>
</dbReference>
<comment type="caution">
    <text evidence="1">The sequence shown here is derived from an EMBL/GenBank/DDBJ whole genome shotgun (WGS) entry which is preliminary data.</text>
</comment>
<dbReference type="SUPFAM" id="SSF46785">
    <property type="entry name" value="Winged helix' DNA-binding domain"/>
    <property type="match status" value="1"/>
</dbReference>
<dbReference type="RefSeq" id="WP_190920100.1">
    <property type="nucleotide sequence ID" value="NZ_JACXIZ010000032.1"/>
</dbReference>
<protein>
    <submittedName>
        <fullName evidence="1">Rrf2 family transcriptional regulator</fullName>
    </submittedName>
</protein>
<dbReference type="GO" id="GO:0005829">
    <property type="term" value="C:cytosol"/>
    <property type="evidence" value="ECO:0007669"/>
    <property type="project" value="TreeGrafter"/>
</dbReference>
<dbReference type="AlphaFoldDB" id="A0A927BX38"/>
<organism evidence="1 2">
    <name type="scientific">Paenibacillus sabuli</name>
    <dbReference type="NCBI Taxonomy" id="2772509"/>
    <lineage>
        <taxon>Bacteria</taxon>
        <taxon>Bacillati</taxon>
        <taxon>Bacillota</taxon>
        <taxon>Bacilli</taxon>
        <taxon>Bacillales</taxon>
        <taxon>Paenibacillaceae</taxon>
        <taxon>Paenibacillus</taxon>
    </lineage>
</organism>
<dbReference type="InterPro" id="IPR036388">
    <property type="entry name" value="WH-like_DNA-bd_sf"/>
</dbReference>
<reference evidence="1" key="1">
    <citation type="submission" date="2020-09" db="EMBL/GenBank/DDBJ databases">
        <title>A novel bacterium of genus Paenibacillus, isolated from South China Sea.</title>
        <authorList>
            <person name="Huang H."/>
            <person name="Mo K."/>
            <person name="Hu Y."/>
        </authorList>
    </citation>
    <scope>NUCLEOTIDE SEQUENCE</scope>
    <source>
        <strain evidence="1">IB182496</strain>
    </source>
</reference>
<gene>
    <name evidence="1" type="ORF">IDH44_18020</name>
</gene>
<dbReference type="Proteomes" id="UP000621560">
    <property type="component" value="Unassembled WGS sequence"/>
</dbReference>
<dbReference type="InterPro" id="IPR000944">
    <property type="entry name" value="Tscrpt_reg_Rrf2"/>
</dbReference>
<name>A0A927BX38_9BACL</name>